<sequence>MFVPGFSTPSSERRKLWRRKGGGGGGRGGGGSGRSGGSGGSSRGRSAGTISSGGSSKGVSTGSQGTRSVSTIPAGQPFSGRSEGGGTRGDIYGNRQVLSYGSGYPGIAGKGTVGRGFPFFFWPLAFGTAGLGGAYHYHSDYGRADNSSRPGGTQQTTAFISTSPETTFRLLSDETTVKSLVESVKENCGSSLANKDSISLAAYRGADQDPPQPPQIVQYYRSSSIALALDGYNNTASFSDDENAENSPLPSNINTDLLDCLNATIGEEAPLVDAALSMASAPSQLALLTLVGFVFAVSGIF</sequence>
<evidence type="ECO:0000256" key="1">
    <source>
        <dbReference type="SAM" id="MobiDB-lite"/>
    </source>
</evidence>
<feature type="compositionally biased region" description="Gly residues" evidence="1">
    <location>
        <begin position="22"/>
        <end position="42"/>
    </location>
</feature>
<name>A0A4Y7SWE1_COPMI</name>
<feature type="compositionally biased region" description="Low complexity" evidence="1">
    <location>
        <begin position="43"/>
        <end position="65"/>
    </location>
</feature>
<comment type="caution">
    <text evidence="2">The sequence shown here is derived from an EMBL/GenBank/DDBJ whole genome shotgun (WGS) entry which is preliminary data.</text>
</comment>
<dbReference type="EMBL" id="QPFP01000052">
    <property type="protein sequence ID" value="TEB25938.1"/>
    <property type="molecule type" value="Genomic_DNA"/>
</dbReference>
<keyword evidence="3" id="KW-1185">Reference proteome</keyword>
<protein>
    <submittedName>
        <fullName evidence="2">Uncharacterized protein</fullName>
    </submittedName>
</protein>
<dbReference type="Proteomes" id="UP000298030">
    <property type="component" value="Unassembled WGS sequence"/>
</dbReference>
<feature type="region of interest" description="Disordered" evidence="1">
    <location>
        <begin position="1"/>
        <end position="90"/>
    </location>
</feature>
<dbReference type="STRING" id="71717.A0A4Y7SWE1"/>
<evidence type="ECO:0000313" key="3">
    <source>
        <dbReference type="Proteomes" id="UP000298030"/>
    </source>
</evidence>
<proteinExistence type="predicted"/>
<dbReference type="OrthoDB" id="3365917at2759"/>
<accession>A0A4Y7SWE1</accession>
<dbReference type="AlphaFoldDB" id="A0A4Y7SWE1"/>
<organism evidence="2 3">
    <name type="scientific">Coprinellus micaceus</name>
    <name type="common">Glistening ink-cap mushroom</name>
    <name type="synonym">Coprinus micaceus</name>
    <dbReference type="NCBI Taxonomy" id="71717"/>
    <lineage>
        <taxon>Eukaryota</taxon>
        <taxon>Fungi</taxon>
        <taxon>Dikarya</taxon>
        <taxon>Basidiomycota</taxon>
        <taxon>Agaricomycotina</taxon>
        <taxon>Agaricomycetes</taxon>
        <taxon>Agaricomycetidae</taxon>
        <taxon>Agaricales</taxon>
        <taxon>Agaricineae</taxon>
        <taxon>Psathyrellaceae</taxon>
        <taxon>Coprinellus</taxon>
    </lineage>
</organism>
<gene>
    <name evidence="2" type="ORF">FA13DRAFT_1636833</name>
</gene>
<reference evidence="2 3" key="1">
    <citation type="journal article" date="2019" name="Nat. Ecol. Evol.">
        <title>Megaphylogeny resolves global patterns of mushroom evolution.</title>
        <authorList>
            <person name="Varga T."/>
            <person name="Krizsan K."/>
            <person name="Foldi C."/>
            <person name="Dima B."/>
            <person name="Sanchez-Garcia M."/>
            <person name="Sanchez-Ramirez S."/>
            <person name="Szollosi G.J."/>
            <person name="Szarkandi J.G."/>
            <person name="Papp V."/>
            <person name="Albert L."/>
            <person name="Andreopoulos W."/>
            <person name="Angelini C."/>
            <person name="Antonin V."/>
            <person name="Barry K.W."/>
            <person name="Bougher N.L."/>
            <person name="Buchanan P."/>
            <person name="Buyck B."/>
            <person name="Bense V."/>
            <person name="Catcheside P."/>
            <person name="Chovatia M."/>
            <person name="Cooper J."/>
            <person name="Damon W."/>
            <person name="Desjardin D."/>
            <person name="Finy P."/>
            <person name="Geml J."/>
            <person name="Haridas S."/>
            <person name="Hughes K."/>
            <person name="Justo A."/>
            <person name="Karasinski D."/>
            <person name="Kautmanova I."/>
            <person name="Kiss B."/>
            <person name="Kocsube S."/>
            <person name="Kotiranta H."/>
            <person name="LaButti K.M."/>
            <person name="Lechner B.E."/>
            <person name="Liimatainen K."/>
            <person name="Lipzen A."/>
            <person name="Lukacs Z."/>
            <person name="Mihaltcheva S."/>
            <person name="Morgado L.N."/>
            <person name="Niskanen T."/>
            <person name="Noordeloos M.E."/>
            <person name="Ohm R.A."/>
            <person name="Ortiz-Santana B."/>
            <person name="Ovrebo C."/>
            <person name="Racz N."/>
            <person name="Riley R."/>
            <person name="Savchenko A."/>
            <person name="Shiryaev A."/>
            <person name="Soop K."/>
            <person name="Spirin V."/>
            <person name="Szebenyi C."/>
            <person name="Tomsovsky M."/>
            <person name="Tulloss R.E."/>
            <person name="Uehling J."/>
            <person name="Grigoriev I.V."/>
            <person name="Vagvolgyi C."/>
            <person name="Papp T."/>
            <person name="Martin F.M."/>
            <person name="Miettinen O."/>
            <person name="Hibbett D.S."/>
            <person name="Nagy L.G."/>
        </authorList>
    </citation>
    <scope>NUCLEOTIDE SEQUENCE [LARGE SCALE GENOMIC DNA]</scope>
    <source>
        <strain evidence="2 3">FP101781</strain>
    </source>
</reference>
<evidence type="ECO:0000313" key="2">
    <source>
        <dbReference type="EMBL" id="TEB25938.1"/>
    </source>
</evidence>